<evidence type="ECO:0000313" key="3">
    <source>
        <dbReference type="Proteomes" id="UP001178508"/>
    </source>
</evidence>
<dbReference type="Proteomes" id="UP001178508">
    <property type="component" value="Chromosome 21"/>
</dbReference>
<evidence type="ECO:0000256" key="1">
    <source>
        <dbReference type="SAM" id="MobiDB-lite"/>
    </source>
</evidence>
<organism evidence="2 3">
    <name type="scientific">Xyrichtys novacula</name>
    <name type="common">Pearly razorfish</name>
    <name type="synonym">Hemipteronotus novacula</name>
    <dbReference type="NCBI Taxonomy" id="13765"/>
    <lineage>
        <taxon>Eukaryota</taxon>
        <taxon>Metazoa</taxon>
        <taxon>Chordata</taxon>
        <taxon>Craniata</taxon>
        <taxon>Vertebrata</taxon>
        <taxon>Euteleostomi</taxon>
        <taxon>Actinopterygii</taxon>
        <taxon>Neopterygii</taxon>
        <taxon>Teleostei</taxon>
        <taxon>Neoteleostei</taxon>
        <taxon>Acanthomorphata</taxon>
        <taxon>Eupercaria</taxon>
        <taxon>Labriformes</taxon>
        <taxon>Labridae</taxon>
        <taxon>Xyrichtys</taxon>
    </lineage>
</organism>
<feature type="region of interest" description="Disordered" evidence="1">
    <location>
        <begin position="24"/>
        <end position="103"/>
    </location>
</feature>
<accession>A0AAV1HEB9</accession>
<dbReference type="EMBL" id="OY660884">
    <property type="protein sequence ID" value="CAJ1084282.1"/>
    <property type="molecule type" value="Genomic_DNA"/>
</dbReference>
<name>A0AAV1HEB9_XYRNO</name>
<evidence type="ECO:0000313" key="2">
    <source>
        <dbReference type="EMBL" id="CAJ1084282.1"/>
    </source>
</evidence>
<feature type="compositionally biased region" description="Polar residues" evidence="1">
    <location>
        <begin position="28"/>
        <end position="45"/>
    </location>
</feature>
<sequence length="103" mass="11242">MPPFLFCLSPPLLLRPLFITQHHRSGTPRYQQAEQKGRSAGQNESSCRDGEPTGAAAAEPRRRRRHERGVRGREDAASPGDRASLTAAVSANGHLRAGTEQQT</sequence>
<keyword evidence="3" id="KW-1185">Reference proteome</keyword>
<dbReference type="AlphaFoldDB" id="A0AAV1HEB9"/>
<gene>
    <name evidence="2" type="ORF">XNOV1_A036093</name>
</gene>
<proteinExistence type="predicted"/>
<protein>
    <submittedName>
        <fullName evidence="2">Uncharacterized protein</fullName>
    </submittedName>
</protein>
<reference evidence="2" key="1">
    <citation type="submission" date="2023-08" db="EMBL/GenBank/DDBJ databases">
        <authorList>
            <person name="Alioto T."/>
            <person name="Alioto T."/>
            <person name="Gomez Garrido J."/>
        </authorList>
    </citation>
    <scope>NUCLEOTIDE SEQUENCE</scope>
</reference>